<sequence>MCVCFRSKQGIGGREAPMKATKPWNNRRFIGTFDVENTTKGDSGRYRCIVHSDKGVGVSNYGELTIKRCENLLCQADAVVGQDAAVTKSSASLVNITAAAVLGPLGTFATFICA</sequence>
<name>A0ABV0P231_9TELE</name>
<accession>A0ABV0P231</accession>
<evidence type="ECO:0000313" key="1">
    <source>
        <dbReference type="EMBL" id="MEQ2177685.1"/>
    </source>
</evidence>
<evidence type="ECO:0000313" key="2">
    <source>
        <dbReference type="Proteomes" id="UP001476798"/>
    </source>
</evidence>
<keyword evidence="2" id="KW-1185">Reference proteome</keyword>
<dbReference type="InterPro" id="IPR013783">
    <property type="entry name" value="Ig-like_fold"/>
</dbReference>
<dbReference type="EMBL" id="JAHRIO010060258">
    <property type="protein sequence ID" value="MEQ2177685.1"/>
    <property type="molecule type" value="Genomic_DNA"/>
</dbReference>
<gene>
    <name evidence="1" type="ORF">GOODEAATRI_006113</name>
</gene>
<reference evidence="1 2" key="1">
    <citation type="submission" date="2021-06" db="EMBL/GenBank/DDBJ databases">
        <authorList>
            <person name="Palmer J.M."/>
        </authorList>
    </citation>
    <scope>NUCLEOTIDE SEQUENCE [LARGE SCALE GENOMIC DNA]</scope>
    <source>
        <strain evidence="1 2">GA_2019</strain>
        <tissue evidence="1">Muscle</tissue>
    </source>
</reference>
<dbReference type="Gene3D" id="2.60.40.10">
    <property type="entry name" value="Immunoglobulins"/>
    <property type="match status" value="1"/>
</dbReference>
<dbReference type="Proteomes" id="UP001476798">
    <property type="component" value="Unassembled WGS sequence"/>
</dbReference>
<organism evidence="1 2">
    <name type="scientific">Goodea atripinnis</name>
    <dbReference type="NCBI Taxonomy" id="208336"/>
    <lineage>
        <taxon>Eukaryota</taxon>
        <taxon>Metazoa</taxon>
        <taxon>Chordata</taxon>
        <taxon>Craniata</taxon>
        <taxon>Vertebrata</taxon>
        <taxon>Euteleostomi</taxon>
        <taxon>Actinopterygii</taxon>
        <taxon>Neopterygii</taxon>
        <taxon>Teleostei</taxon>
        <taxon>Neoteleostei</taxon>
        <taxon>Acanthomorphata</taxon>
        <taxon>Ovalentaria</taxon>
        <taxon>Atherinomorphae</taxon>
        <taxon>Cyprinodontiformes</taxon>
        <taxon>Goodeidae</taxon>
        <taxon>Goodea</taxon>
    </lineage>
</organism>
<proteinExistence type="predicted"/>
<comment type="caution">
    <text evidence="1">The sequence shown here is derived from an EMBL/GenBank/DDBJ whole genome shotgun (WGS) entry which is preliminary data.</text>
</comment>
<protein>
    <submittedName>
        <fullName evidence="1">Uncharacterized protein</fullName>
    </submittedName>
</protein>